<dbReference type="PANTHER" id="PTHR12015">
    <property type="entry name" value="SMALL INDUCIBLE CYTOKINE A"/>
    <property type="match status" value="1"/>
</dbReference>
<evidence type="ECO:0000256" key="6">
    <source>
        <dbReference type="ARBA" id="ARBA00023157"/>
    </source>
</evidence>
<accession>A0A8C1YJ81</accession>
<dbReference type="PANTHER" id="PTHR12015:SF111">
    <property type="entry name" value="C-C MOTIF CHEMOKINE 17"/>
    <property type="match status" value="1"/>
</dbReference>
<dbReference type="InterPro" id="IPR001811">
    <property type="entry name" value="Chemokine_IL8-like_dom"/>
</dbReference>
<keyword evidence="5" id="KW-0732">Signal</keyword>
<dbReference type="AlphaFoldDB" id="A0A8C1YJ81"/>
<feature type="domain" description="Chemokine interleukin-8-like" evidence="8">
    <location>
        <begin position="40"/>
        <end position="101"/>
    </location>
</feature>
<evidence type="ECO:0000313" key="10">
    <source>
        <dbReference type="Proteomes" id="UP000694700"/>
    </source>
</evidence>
<dbReference type="SUPFAM" id="SSF54117">
    <property type="entry name" value="Interleukin 8-like chemokines"/>
    <property type="match status" value="1"/>
</dbReference>
<dbReference type="FunFam" id="2.40.50.40:FF:000012">
    <property type="entry name" value="C-C motif chemokine"/>
    <property type="match status" value="1"/>
</dbReference>
<reference evidence="9" key="1">
    <citation type="submission" date="2025-08" db="UniProtKB">
        <authorList>
            <consortium name="Ensembl"/>
        </authorList>
    </citation>
    <scope>IDENTIFICATION</scope>
</reference>
<keyword evidence="2" id="KW-0145">Chemotaxis</keyword>
<evidence type="ECO:0000259" key="8">
    <source>
        <dbReference type="SMART" id="SM00199"/>
    </source>
</evidence>
<dbReference type="GO" id="GO:0006955">
    <property type="term" value="P:immune response"/>
    <property type="evidence" value="ECO:0007669"/>
    <property type="project" value="InterPro"/>
</dbReference>
<dbReference type="Ensembl" id="ENSCCRT00015010101.1">
    <property type="protein sequence ID" value="ENSCCRP00015009729.1"/>
    <property type="gene ID" value="ENSCCRG00015004677.1"/>
</dbReference>
<evidence type="ECO:0000313" key="9">
    <source>
        <dbReference type="Ensembl" id="ENSCCRP00015009729.1"/>
    </source>
</evidence>
<protein>
    <submittedName>
        <fullName evidence="9">Chemokine (C-C motif) ligand 19a, tandem duplicate 2</fullName>
    </submittedName>
</protein>
<dbReference type="Proteomes" id="UP000694700">
    <property type="component" value="Unplaced"/>
</dbReference>
<dbReference type="Pfam" id="PF00048">
    <property type="entry name" value="IL8"/>
    <property type="match status" value="1"/>
</dbReference>
<comment type="subcellular location">
    <subcellularLocation>
        <location evidence="1">Secreted</location>
    </subcellularLocation>
</comment>
<dbReference type="GO" id="GO:0005615">
    <property type="term" value="C:extracellular space"/>
    <property type="evidence" value="ECO:0007669"/>
    <property type="project" value="UniProtKB-KW"/>
</dbReference>
<evidence type="ECO:0000256" key="7">
    <source>
        <dbReference type="ARBA" id="ARBA00023198"/>
    </source>
</evidence>
<evidence type="ECO:0000256" key="1">
    <source>
        <dbReference type="ARBA" id="ARBA00004613"/>
    </source>
</evidence>
<keyword evidence="3" id="KW-0202">Cytokine</keyword>
<evidence type="ECO:0000256" key="3">
    <source>
        <dbReference type="ARBA" id="ARBA00022514"/>
    </source>
</evidence>
<evidence type="ECO:0000256" key="4">
    <source>
        <dbReference type="ARBA" id="ARBA00022525"/>
    </source>
</evidence>
<evidence type="ECO:0000256" key="5">
    <source>
        <dbReference type="ARBA" id="ARBA00022729"/>
    </source>
</evidence>
<keyword evidence="6" id="KW-1015">Disulfide bond</keyword>
<dbReference type="Gene3D" id="2.40.50.40">
    <property type="match status" value="1"/>
</dbReference>
<proteinExistence type="predicted"/>
<dbReference type="InterPro" id="IPR039809">
    <property type="entry name" value="Chemokine_b/g/d"/>
</dbReference>
<name>A0A8C1YJ81_CYPCA</name>
<dbReference type="GO" id="GO:0006954">
    <property type="term" value="P:inflammatory response"/>
    <property type="evidence" value="ECO:0007669"/>
    <property type="project" value="UniProtKB-KW"/>
</dbReference>
<dbReference type="SMART" id="SM00199">
    <property type="entry name" value="SCY"/>
    <property type="match status" value="1"/>
</dbReference>
<sequence>MPRNRPSFVLAWGQMHMAEEFPVRSVVYSVLSLLAFSDTAADCCLTTKDTRIPIQIVASYFQQTTESGCPIPATVFITKKDKKLCAPPEKNSWITRIITHLDKKKKDPQ</sequence>
<evidence type="ECO:0000256" key="2">
    <source>
        <dbReference type="ARBA" id="ARBA00022500"/>
    </source>
</evidence>
<keyword evidence="7" id="KW-0395">Inflammatory response</keyword>
<keyword evidence="4" id="KW-0964">Secreted</keyword>
<organism evidence="9 10">
    <name type="scientific">Cyprinus carpio</name>
    <name type="common">Common carp</name>
    <dbReference type="NCBI Taxonomy" id="7962"/>
    <lineage>
        <taxon>Eukaryota</taxon>
        <taxon>Metazoa</taxon>
        <taxon>Chordata</taxon>
        <taxon>Craniata</taxon>
        <taxon>Vertebrata</taxon>
        <taxon>Euteleostomi</taxon>
        <taxon>Actinopterygii</taxon>
        <taxon>Neopterygii</taxon>
        <taxon>Teleostei</taxon>
        <taxon>Ostariophysi</taxon>
        <taxon>Cypriniformes</taxon>
        <taxon>Cyprinidae</taxon>
        <taxon>Cyprininae</taxon>
        <taxon>Cyprinus</taxon>
    </lineage>
</organism>
<dbReference type="GO" id="GO:0008009">
    <property type="term" value="F:chemokine activity"/>
    <property type="evidence" value="ECO:0007669"/>
    <property type="project" value="InterPro"/>
</dbReference>
<dbReference type="InterPro" id="IPR036048">
    <property type="entry name" value="Interleukin_8-like_sf"/>
</dbReference>